<dbReference type="GO" id="GO:0072686">
    <property type="term" value="C:mitotic spindle"/>
    <property type="evidence" value="ECO:0007669"/>
    <property type="project" value="TreeGrafter"/>
</dbReference>
<dbReference type="VEuPathDB" id="FungiDB:H257_16388"/>
<protein>
    <recommendedName>
        <fullName evidence="2">separase</fullName>
        <ecNumber evidence="2">3.4.22.49</ecNumber>
    </recommendedName>
</protein>
<dbReference type="EC" id="3.4.22.49" evidence="2"/>
<dbReference type="EMBL" id="KI913198">
    <property type="protein sequence ID" value="ETV67410.1"/>
    <property type="molecule type" value="Genomic_DNA"/>
</dbReference>
<dbReference type="GO" id="GO:0006508">
    <property type="term" value="P:proteolysis"/>
    <property type="evidence" value="ECO:0007669"/>
    <property type="project" value="InterPro"/>
</dbReference>
<dbReference type="GO" id="GO:0005634">
    <property type="term" value="C:nucleus"/>
    <property type="evidence" value="ECO:0007669"/>
    <property type="project" value="InterPro"/>
</dbReference>
<feature type="domain" description="Peptidase C50" evidence="5">
    <location>
        <begin position="1241"/>
        <end position="1335"/>
    </location>
</feature>
<evidence type="ECO:0000256" key="2">
    <source>
        <dbReference type="ARBA" id="ARBA00012489"/>
    </source>
</evidence>
<proteinExistence type="predicted"/>
<evidence type="ECO:0000256" key="3">
    <source>
        <dbReference type="ARBA" id="ARBA00022801"/>
    </source>
</evidence>
<dbReference type="STRING" id="112090.W4FIT9"/>
<dbReference type="GO" id="GO:0005737">
    <property type="term" value="C:cytoplasm"/>
    <property type="evidence" value="ECO:0007669"/>
    <property type="project" value="TreeGrafter"/>
</dbReference>
<comment type="catalytic activity">
    <reaction evidence="1">
        <text>All bonds known to be hydrolyzed by this endopeptidase have arginine in P1 and an acidic residue in P4. P6 is often occupied by an acidic residue or by a hydroxy-amino-acid residue, the phosphorylation of which enhances cleavage.</text>
        <dbReference type="EC" id="3.4.22.49"/>
    </reaction>
</comment>
<dbReference type="PROSITE" id="PS51700">
    <property type="entry name" value="SEPARIN"/>
    <property type="match status" value="1"/>
</dbReference>
<evidence type="ECO:0000313" key="6">
    <source>
        <dbReference type="EMBL" id="ETV67410.1"/>
    </source>
</evidence>
<name>W4FIT9_APHAT</name>
<dbReference type="GO" id="GO:0051307">
    <property type="term" value="P:meiotic chromosome separation"/>
    <property type="evidence" value="ECO:0007669"/>
    <property type="project" value="TreeGrafter"/>
</dbReference>
<dbReference type="PANTHER" id="PTHR12792:SF0">
    <property type="entry name" value="SEPARIN"/>
    <property type="match status" value="1"/>
</dbReference>
<dbReference type="RefSeq" id="XP_009843101.1">
    <property type="nucleotide sequence ID" value="XM_009844799.1"/>
</dbReference>
<dbReference type="InterPro" id="IPR030397">
    <property type="entry name" value="SEPARIN_core_dom"/>
</dbReference>
<evidence type="ECO:0000256" key="4">
    <source>
        <dbReference type="ARBA" id="ARBA00022829"/>
    </source>
</evidence>
<keyword evidence="3" id="KW-0378">Hydrolase</keyword>
<accession>W4FIT9</accession>
<dbReference type="GeneID" id="20818384"/>
<dbReference type="PANTHER" id="PTHR12792">
    <property type="entry name" value="EXTRA SPINDLE POLES 1-RELATED"/>
    <property type="match status" value="1"/>
</dbReference>
<dbReference type="OrthoDB" id="10255632at2759"/>
<sequence>MEAVVKSLRRREGDAASETYSLQALEMFVSISPSPKTLTVHARFLERLVPCVDTREPIAAPVPISKSPSLCLQGFQLALKNEDLPSLLLASLLVLNLNRDMVTFKQPFTWETMHLQLAKKLLDAMPHTDSNSLSRSLVWHHVCECLSSLNFLPIIPTPTTDTSIDWAAVAKRMSAEGPLTPFLEKVVLVCLQVQLDMPEHVHLLPLSLPSSSLSKLTWDSCYRIIWKHASGQSSPSIVFHLRKEGLRCLVHANAHWWVLVQQMYKAVMMYEKYSQAKQDALYCDMTHRICELLRLSPTTIPTESWVSIFLWLEHWLSNCTNFRLVDSVIALLTPKCPYPDLLELFAIQSTRKWTPHEVDFSSPLPSHLVPLALRNAKKVIELCPTLSRLYDQLYQWSCQLDQPRPQQLLYLRLLIRTYQDDPSGALFHLRRAVAYASVPGFNDMADRDWYYMAGKWLKKELFSAVIDWCSVLLPFFPKCYLLLGLSYQHLAKWDLAVDAMAAGALLQHVPVEKYLQILYKVAPEVGCSSLKSVPPLYSKMAPLLANQVEHVWLVQCRRQTGSKCTMLQYGLSLWKVVDPTSVRRRRVETLATYIVDGNPRNFIDSYHTLLQDGGCYQWVLHMELQLVARYASLPVSHFDPVEALHLIWTNRPDEESATVLQPGATLLGLADLYTVQYEQEESEIKAAASTALDRGDYAVAETKYKHLSKLAYQRAYAMGLHQAIVAPSNEHPPSKMYLQLVHNHEFGAFAAVVTSLTHLATVYLATSRTKACLYLEYLQSLVSKLDMLPMSRQVAALTVEFEVRQGQLAAADAKLTQIRAIPVNEVYQLKQSCVEDILQGDIHTLAKTISLATHSYKKAKAKSVPMYPQFQDILAQVYRKLALSMPDPVLASQKAAKLSLTPVESRLALQTLSHALRLKHSREGISQSLHSLQEAYGLYRETRRSVYTGDFYKTYIDTILASLQYIADPEMHTQLQWRMSWLLSGVASTTTSTSTSADIGQDTAAYQAMWKSQPIPPNWNVLVLHKHNATSLLVHRIQNNGGCPVTVVLPEFAVDKFTKALTLLVERSKETLSGHTAEEAAAWSSTQKKHWWKQRVHLDAQLQLLVDKALTHLSFYRCLLVPRPNPLPGDVQVSAAAIFTRHPTLPPMHKELISSLLYTYAHNWLSLDLVKEGLVFCGVVPYSPLLLPRHATTNTLVPGLTLLSTNLAGFPWEGLFPPAFPVSRLLSFAPLFVTPTTSISRQRVHYMVNPGGDLVHTAQFLDPFLSRGRTEWLWSTCDNVCDTVSCLGQADVFLYCGHGSGERYISRELVGKLAACPVALLMGCSSAKLTNAGLYQPEGMVASYVRAKSPAVVGMLWDVTDRDLDRLSLALLTKWFDTGLSLAEALTYARHECKLPCLNGLAAVCYGLPVFVNQI</sequence>
<dbReference type="Pfam" id="PF03568">
    <property type="entry name" value="Separin_C"/>
    <property type="match status" value="1"/>
</dbReference>
<dbReference type="GO" id="GO:0004197">
    <property type="term" value="F:cysteine-type endopeptidase activity"/>
    <property type="evidence" value="ECO:0007669"/>
    <property type="project" value="InterPro"/>
</dbReference>
<keyword evidence="4" id="KW-0159">Chromosome partition</keyword>
<organism evidence="6">
    <name type="scientific">Aphanomyces astaci</name>
    <name type="common">Crayfish plague agent</name>
    <dbReference type="NCBI Taxonomy" id="112090"/>
    <lineage>
        <taxon>Eukaryota</taxon>
        <taxon>Sar</taxon>
        <taxon>Stramenopiles</taxon>
        <taxon>Oomycota</taxon>
        <taxon>Saprolegniomycetes</taxon>
        <taxon>Saprolegniales</taxon>
        <taxon>Verrucalvaceae</taxon>
        <taxon>Aphanomyces</taxon>
    </lineage>
</organism>
<reference evidence="6" key="1">
    <citation type="submission" date="2013-12" db="EMBL/GenBank/DDBJ databases">
        <title>The Genome Sequence of Aphanomyces astaci APO3.</title>
        <authorList>
            <consortium name="The Broad Institute Genomics Platform"/>
            <person name="Russ C."/>
            <person name="Tyler B."/>
            <person name="van West P."/>
            <person name="Dieguez-Uribeondo J."/>
            <person name="Young S.K."/>
            <person name="Zeng Q."/>
            <person name="Gargeya S."/>
            <person name="Fitzgerald M."/>
            <person name="Abouelleil A."/>
            <person name="Alvarado L."/>
            <person name="Chapman S.B."/>
            <person name="Gainer-Dewar J."/>
            <person name="Goldberg J."/>
            <person name="Griggs A."/>
            <person name="Gujja S."/>
            <person name="Hansen M."/>
            <person name="Howarth C."/>
            <person name="Imamovic A."/>
            <person name="Ireland A."/>
            <person name="Larimer J."/>
            <person name="McCowan C."/>
            <person name="Murphy C."/>
            <person name="Pearson M."/>
            <person name="Poon T.W."/>
            <person name="Priest M."/>
            <person name="Roberts A."/>
            <person name="Saif S."/>
            <person name="Shea T."/>
            <person name="Sykes S."/>
            <person name="Wortman J."/>
            <person name="Nusbaum C."/>
            <person name="Birren B."/>
        </authorList>
    </citation>
    <scope>NUCLEOTIDE SEQUENCE [LARGE SCALE GENOMIC DNA]</scope>
    <source>
        <strain evidence="6">APO3</strain>
    </source>
</reference>
<evidence type="ECO:0000256" key="1">
    <source>
        <dbReference type="ARBA" id="ARBA00000451"/>
    </source>
</evidence>
<evidence type="ECO:0000259" key="5">
    <source>
        <dbReference type="PROSITE" id="PS51700"/>
    </source>
</evidence>
<gene>
    <name evidence="6" type="ORF">H257_16388</name>
</gene>
<dbReference type="InterPro" id="IPR005314">
    <property type="entry name" value="Peptidase_C50"/>
</dbReference>